<keyword evidence="2" id="KW-1185">Reference proteome</keyword>
<gene>
    <name evidence="1" type="ORF">PCOR1329_LOCUS16717</name>
</gene>
<sequence length="499" mass="53579">MASSAEKRVGAACEDLARLEVAVRARVHVEADQALWSVLQRSISRALDYDMRVCPWEYIESHAWKLEEACWMALGVLLSGPLDAQARAQAMLPGALGGLALGLPTRTRAAATFQATHAAHAQAAALLSARLRRPHNGRQDDEAARRAAEVLRDAGVDVRGGEPTFTMAARRRYEAGPWHSDTPTSEVFRFPVHATRSAAPGSAPAVAAGPPRAQRGHVHGRTLLGLDALAATELHAELDVHRQTSMLQAGGPGSGSFWSTVPDRPALRMANSQWAVSTKCRLGICRAPEAGLTCVLQNRGDDEPCGAPLDSNLHHPTVCRAGAGRLKSHTAAVAVLMKHLRATGAFVALEAAIPELYLIDDDGVVHERFMDLVVWWPGGSRRYLLDVTIRSLFAAGLTTPHLLPGAAAREGEKDKTRHYRAALQALATLHRESAEFGRLRPGTTNASALALGRLRADLEAEVARHAAQTQLAALGGMSLRALGWATSAQQWRRNDAHGN</sequence>
<name>A0ABN9R159_9DINO</name>
<organism evidence="1 2">
    <name type="scientific">Prorocentrum cordatum</name>
    <dbReference type="NCBI Taxonomy" id="2364126"/>
    <lineage>
        <taxon>Eukaryota</taxon>
        <taxon>Sar</taxon>
        <taxon>Alveolata</taxon>
        <taxon>Dinophyceae</taxon>
        <taxon>Prorocentrales</taxon>
        <taxon>Prorocentraceae</taxon>
        <taxon>Prorocentrum</taxon>
    </lineage>
</organism>
<reference evidence="1" key="1">
    <citation type="submission" date="2023-10" db="EMBL/GenBank/DDBJ databases">
        <authorList>
            <person name="Chen Y."/>
            <person name="Shah S."/>
            <person name="Dougan E. K."/>
            <person name="Thang M."/>
            <person name="Chan C."/>
        </authorList>
    </citation>
    <scope>NUCLEOTIDE SEQUENCE [LARGE SCALE GENOMIC DNA]</scope>
</reference>
<accession>A0ABN9R159</accession>
<comment type="caution">
    <text evidence="1">The sequence shown here is derived from an EMBL/GenBank/DDBJ whole genome shotgun (WGS) entry which is preliminary data.</text>
</comment>
<dbReference type="EMBL" id="CAUYUJ010005136">
    <property type="protein sequence ID" value="CAK0812429.1"/>
    <property type="molecule type" value="Genomic_DNA"/>
</dbReference>
<protein>
    <submittedName>
        <fullName evidence="1">Uncharacterized protein</fullName>
    </submittedName>
</protein>
<proteinExistence type="predicted"/>
<evidence type="ECO:0000313" key="1">
    <source>
        <dbReference type="EMBL" id="CAK0812429.1"/>
    </source>
</evidence>
<dbReference type="Proteomes" id="UP001189429">
    <property type="component" value="Unassembled WGS sequence"/>
</dbReference>
<evidence type="ECO:0000313" key="2">
    <source>
        <dbReference type="Proteomes" id="UP001189429"/>
    </source>
</evidence>